<proteinExistence type="predicted"/>
<name>I4ED16_9BACT</name>
<gene>
    <name evidence="2" type="ORF">NITHO_1310006</name>
</gene>
<dbReference type="RefSeq" id="WP_008474742.1">
    <property type="nucleotide sequence ID" value="NZ_CAGS01000037.1"/>
</dbReference>
<evidence type="ECO:0000313" key="3">
    <source>
        <dbReference type="Proteomes" id="UP000004221"/>
    </source>
</evidence>
<reference evidence="2 3" key="1">
    <citation type="journal article" date="2012" name="ISME J.">
        <title>Nitrification expanded: discovery, physiology and genomics of a nitrite-oxidizing bacterium from the phylum Chloroflexi.</title>
        <authorList>
            <person name="Sorokin D.Y."/>
            <person name="Lucker S."/>
            <person name="Vejmelkova D."/>
            <person name="Kostrikina N.A."/>
            <person name="Kleerebezem R."/>
            <person name="Rijpstra W.I."/>
            <person name="Damste J.S."/>
            <person name="Le Paslier D."/>
            <person name="Muyzer G."/>
            <person name="Wagner M."/>
            <person name="van Loosdrecht M.C."/>
            <person name="Daims H."/>
        </authorList>
    </citation>
    <scope>NUCLEOTIDE SEQUENCE [LARGE SCALE GENOMIC DNA]</scope>
    <source>
        <strain evidence="3">none</strain>
    </source>
</reference>
<dbReference type="InterPro" id="IPR027417">
    <property type="entry name" value="P-loop_NTPase"/>
</dbReference>
<dbReference type="Gene3D" id="3.40.50.300">
    <property type="entry name" value="P-loop containing nucleotide triphosphate hydrolases"/>
    <property type="match status" value="1"/>
</dbReference>
<evidence type="ECO:0008006" key="4">
    <source>
        <dbReference type="Google" id="ProtNLM"/>
    </source>
</evidence>
<accession>I4ED16</accession>
<comment type="caution">
    <text evidence="2">The sequence shown here is derived from an EMBL/GenBank/DDBJ whole genome shotgun (WGS) entry which is preliminary data.</text>
</comment>
<dbReference type="PANTHER" id="PTHR30121:SF6">
    <property type="entry name" value="SLR6007 PROTEIN"/>
    <property type="match status" value="1"/>
</dbReference>
<dbReference type="AlphaFoldDB" id="I4ED16"/>
<organism evidence="2 3">
    <name type="scientific">Nitrolancea hollandica Lb</name>
    <dbReference type="NCBI Taxonomy" id="1129897"/>
    <lineage>
        <taxon>Bacteria</taxon>
        <taxon>Pseudomonadati</taxon>
        <taxon>Thermomicrobiota</taxon>
        <taxon>Thermomicrobia</taxon>
        <taxon>Sphaerobacterales</taxon>
        <taxon>Sphaerobacterineae</taxon>
        <taxon>Sphaerobacteraceae</taxon>
        <taxon>Nitrolancea</taxon>
    </lineage>
</organism>
<dbReference type="OrthoDB" id="5240402at2"/>
<dbReference type="PANTHER" id="PTHR30121">
    <property type="entry name" value="UNCHARACTERIZED PROTEIN YJGR-RELATED"/>
    <property type="match status" value="1"/>
</dbReference>
<dbReference type="EMBL" id="CAGS01000037">
    <property type="protein sequence ID" value="CCF82578.1"/>
    <property type="molecule type" value="Genomic_DNA"/>
</dbReference>
<evidence type="ECO:0000313" key="2">
    <source>
        <dbReference type="EMBL" id="CCF82578.1"/>
    </source>
</evidence>
<sequence length="623" mass="69338">MVEWTNRDRRGRQHAPGAWSMNEDRPVGMIASPFGQESTTGRFYFWVQRQALVEKTQLVRAACQVAGREITYYGIVDEVYRRSRRRTMDEEMDLFDGDVDYDPPFGPEGVTYADATILRVDPPILTPPLEQSRVMLGTEADAATAYGFGEMIDRATETDWGLPVGLIRNGGAGTIGTARIDIRDLNGDRAGHLNVTGQAGRGTKSSFLLFVVRSLIDFARRFDDGDPTKTPFSVRPVVFNVKGNDLMYIDTPNRYLGDEHRAQWKRVGLEPEPFSGAEFYAPCRSMSGEINRGLPRVQRTVEPHRQTRPYYWSLADVVRLGLWEYLFSDDVQHSDTMMALADHILGLIATNRDVDINHPAGIRLRGDGDLPRSFSDLRDWLRDALQDRTHPVRDGGIHTFATCRALLSRLGLVLGQEGRTIFDEGATGHGQPLRVIKPGTTDPMVIDIAALPGELRRFVVASVLDQIKDNQMGPKRVPGQVYFVVLDELGIYAPRGARDPITRLFEHVAAQLRSQGIILLGAQQQASRVSETIFGNSEFKVLGASSPVELESPTWSRLLAQSQKTRALTLQPDEKMVLVSRGWMHVIVPFPAWAMKESEASIVTHAGPGSNGSAAFELNLPED</sequence>
<feature type="region of interest" description="Disordered" evidence="1">
    <location>
        <begin position="1"/>
        <end position="22"/>
    </location>
</feature>
<keyword evidence="3" id="KW-1185">Reference proteome</keyword>
<dbReference type="Proteomes" id="UP000004221">
    <property type="component" value="Unassembled WGS sequence"/>
</dbReference>
<protein>
    <recommendedName>
        <fullName evidence="4">ATP-binding protein</fullName>
    </recommendedName>
</protein>
<dbReference type="InterPro" id="IPR051162">
    <property type="entry name" value="T4SS_component"/>
</dbReference>
<evidence type="ECO:0000256" key="1">
    <source>
        <dbReference type="SAM" id="MobiDB-lite"/>
    </source>
</evidence>